<dbReference type="SUPFAM" id="SSF47413">
    <property type="entry name" value="lambda repressor-like DNA-binding domains"/>
    <property type="match status" value="1"/>
</dbReference>
<proteinExistence type="predicted"/>
<accession>A0A512CFJ0</accession>
<dbReference type="SMART" id="SM00530">
    <property type="entry name" value="HTH_XRE"/>
    <property type="match status" value="1"/>
</dbReference>
<evidence type="ECO:0000259" key="2">
    <source>
        <dbReference type="PROSITE" id="PS50943"/>
    </source>
</evidence>
<gene>
    <name evidence="3" type="ORF">CQA01_34800</name>
</gene>
<name>A0A512CFJ0_9BACT</name>
<dbReference type="GO" id="GO:0003677">
    <property type="term" value="F:DNA binding"/>
    <property type="evidence" value="ECO:0007669"/>
    <property type="project" value="UniProtKB-KW"/>
</dbReference>
<dbReference type="AlphaFoldDB" id="A0A512CFJ0"/>
<reference evidence="3 4" key="1">
    <citation type="submission" date="2019-07" db="EMBL/GenBank/DDBJ databases">
        <title>Whole genome shotgun sequence of Cyclobacterium qasimii NBRC 106168.</title>
        <authorList>
            <person name="Hosoyama A."/>
            <person name="Uohara A."/>
            <person name="Ohji S."/>
            <person name="Ichikawa N."/>
        </authorList>
    </citation>
    <scope>NUCLEOTIDE SEQUENCE [LARGE SCALE GENOMIC DNA]</scope>
    <source>
        <strain evidence="3 4">NBRC 106168</strain>
    </source>
</reference>
<keyword evidence="4" id="KW-1185">Reference proteome</keyword>
<evidence type="ECO:0000313" key="4">
    <source>
        <dbReference type="Proteomes" id="UP000321301"/>
    </source>
</evidence>
<dbReference type="InterPro" id="IPR010982">
    <property type="entry name" value="Lambda_DNA-bd_dom_sf"/>
</dbReference>
<dbReference type="Proteomes" id="UP000321301">
    <property type="component" value="Unassembled WGS sequence"/>
</dbReference>
<dbReference type="Pfam" id="PF01381">
    <property type="entry name" value="HTH_3"/>
    <property type="match status" value="1"/>
</dbReference>
<dbReference type="PANTHER" id="PTHR46797">
    <property type="entry name" value="HTH-TYPE TRANSCRIPTIONAL REGULATOR"/>
    <property type="match status" value="1"/>
</dbReference>
<feature type="domain" description="HTH cro/C1-type" evidence="2">
    <location>
        <begin position="52"/>
        <end position="98"/>
    </location>
</feature>
<dbReference type="PROSITE" id="PS50943">
    <property type="entry name" value="HTH_CROC1"/>
    <property type="match status" value="1"/>
</dbReference>
<sequence>MISKTPFKMENLDKKNVTTFEEHLEKRYGAPGTDLRTSFEAKASAFAIGELIKEERKLSNMTQEQLALKIGTKKSFISRIENGKSDIQLSTLYRILEIGLGKKISFTIE</sequence>
<comment type="caution">
    <text evidence="3">The sequence shown here is derived from an EMBL/GenBank/DDBJ whole genome shotgun (WGS) entry which is preliminary data.</text>
</comment>
<evidence type="ECO:0000313" key="3">
    <source>
        <dbReference type="EMBL" id="GEO22946.1"/>
    </source>
</evidence>
<dbReference type="GO" id="GO:0003700">
    <property type="term" value="F:DNA-binding transcription factor activity"/>
    <property type="evidence" value="ECO:0007669"/>
    <property type="project" value="TreeGrafter"/>
</dbReference>
<dbReference type="InterPro" id="IPR050807">
    <property type="entry name" value="TransReg_Diox_bact_type"/>
</dbReference>
<dbReference type="GO" id="GO:0005829">
    <property type="term" value="C:cytosol"/>
    <property type="evidence" value="ECO:0007669"/>
    <property type="project" value="TreeGrafter"/>
</dbReference>
<dbReference type="EMBL" id="BJYV01000018">
    <property type="protein sequence ID" value="GEO22946.1"/>
    <property type="molecule type" value="Genomic_DNA"/>
</dbReference>
<protein>
    <submittedName>
        <fullName evidence="3">Transcriptional regulator</fullName>
    </submittedName>
</protein>
<dbReference type="PANTHER" id="PTHR46797:SF1">
    <property type="entry name" value="METHYLPHOSPHONATE SYNTHASE"/>
    <property type="match status" value="1"/>
</dbReference>
<dbReference type="CDD" id="cd00093">
    <property type="entry name" value="HTH_XRE"/>
    <property type="match status" value="1"/>
</dbReference>
<organism evidence="3 4">
    <name type="scientific">Cyclobacterium qasimii</name>
    <dbReference type="NCBI Taxonomy" id="1350429"/>
    <lineage>
        <taxon>Bacteria</taxon>
        <taxon>Pseudomonadati</taxon>
        <taxon>Bacteroidota</taxon>
        <taxon>Cytophagia</taxon>
        <taxon>Cytophagales</taxon>
        <taxon>Cyclobacteriaceae</taxon>
        <taxon>Cyclobacterium</taxon>
    </lineage>
</organism>
<dbReference type="Gene3D" id="1.10.260.40">
    <property type="entry name" value="lambda repressor-like DNA-binding domains"/>
    <property type="match status" value="1"/>
</dbReference>
<dbReference type="InterPro" id="IPR001387">
    <property type="entry name" value="Cro/C1-type_HTH"/>
</dbReference>
<evidence type="ECO:0000256" key="1">
    <source>
        <dbReference type="ARBA" id="ARBA00023125"/>
    </source>
</evidence>
<keyword evidence="1" id="KW-0238">DNA-binding</keyword>